<dbReference type="InterPro" id="IPR029024">
    <property type="entry name" value="TerB-like"/>
</dbReference>
<proteinExistence type="predicted"/>
<evidence type="ECO:0000259" key="1">
    <source>
        <dbReference type="Pfam" id="PF05099"/>
    </source>
</evidence>
<dbReference type="SUPFAM" id="SSF158682">
    <property type="entry name" value="TerB-like"/>
    <property type="match status" value="1"/>
</dbReference>
<dbReference type="Proteomes" id="UP000051587">
    <property type="component" value="Unassembled WGS sequence"/>
</dbReference>
<dbReference type="Pfam" id="PF05099">
    <property type="entry name" value="TerB"/>
    <property type="match status" value="1"/>
</dbReference>
<protein>
    <submittedName>
        <fullName evidence="2">Tellurite resistance protein TerB</fullName>
    </submittedName>
</protein>
<gene>
    <name evidence="2" type="ORF">TG4357_03172</name>
</gene>
<dbReference type="Gene3D" id="1.10.3680.10">
    <property type="entry name" value="TerB-like"/>
    <property type="match status" value="1"/>
</dbReference>
<dbReference type="AlphaFoldDB" id="A0A0P1G250"/>
<dbReference type="InterPro" id="IPR007791">
    <property type="entry name" value="DjlA_N"/>
</dbReference>
<keyword evidence="3" id="KW-1185">Reference proteome</keyword>
<name>A0A0P1G250_THAGE</name>
<dbReference type="CDD" id="cd07313">
    <property type="entry name" value="terB_like_2"/>
    <property type="match status" value="1"/>
</dbReference>
<accession>A0A0P1G250</accession>
<evidence type="ECO:0000313" key="2">
    <source>
        <dbReference type="EMBL" id="CUH67723.1"/>
    </source>
</evidence>
<dbReference type="EMBL" id="CYSA01000026">
    <property type="protein sequence ID" value="CUH67723.1"/>
    <property type="molecule type" value="Genomic_DNA"/>
</dbReference>
<sequence>MRYLVGMFTNILKALTGHKVHEDLPEPDAALALGALLVRVAKSDHSYQVEEIRRIDRLLAHINGLSIVGAAKMRATCEKLEKRAPPTEIFAELIREGVDFEDRLMALEALWQVALSDGIQVSEEIEIVTRVQLALGLSEADNLTARTRAQESP</sequence>
<dbReference type="STRING" id="53501.SAMN04488043_10188"/>
<organism evidence="2 3">
    <name type="scientific">Thalassovita gelatinovora</name>
    <name type="common">Thalassobius gelatinovorus</name>
    <dbReference type="NCBI Taxonomy" id="53501"/>
    <lineage>
        <taxon>Bacteria</taxon>
        <taxon>Pseudomonadati</taxon>
        <taxon>Pseudomonadota</taxon>
        <taxon>Alphaproteobacteria</taxon>
        <taxon>Rhodobacterales</taxon>
        <taxon>Roseobacteraceae</taxon>
        <taxon>Thalassovita</taxon>
    </lineage>
</organism>
<feature type="domain" description="Co-chaperone DjlA N-terminal" evidence="1">
    <location>
        <begin position="31"/>
        <end position="144"/>
    </location>
</feature>
<dbReference type="RefSeq" id="WP_306345486.1">
    <property type="nucleotide sequence ID" value="NZ_CP051181.1"/>
</dbReference>
<evidence type="ECO:0000313" key="3">
    <source>
        <dbReference type="Proteomes" id="UP000051587"/>
    </source>
</evidence>
<reference evidence="2 3" key="1">
    <citation type="submission" date="2015-09" db="EMBL/GenBank/DDBJ databases">
        <authorList>
            <consortium name="Swine Surveillance"/>
        </authorList>
    </citation>
    <scope>NUCLEOTIDE SEQUENCE [LARGE SCALE GENOMIC DNA]</scope>
    <source>
        <strain evidence="2 3">CECT 4357</strain>
    </source>
</reference>